<feature type="transmembrane region" description="Helical" evidence="10">
    <location>
        <begin position="380"/>
        <end position="400"/>
    </location>
</feature>
<dbReference type="Pfam" id="PF02378">
    <property type="entry name" value="PTS_EIIC"/>
    <property type="match status" value="1"/>
</dbReference>
<dbReference type="GO" id="GO:0008982">
    <property type="term" value="F:protein-N(PI)-phosphohistidine-sugar phosphotransferase activity"/>
    <property type="evidence" value="ECO:0007669"/>
    <property type="project" value="InterPro"/>
</dbReference>
<reference evidence="12 13" key="1">
    <citation type="submission" date="2019-10" db="EMBL/GenBank/DDBJ databases">
        <title>Georgenia wutianyii sp. nov. and Georgenia yuyongxinii sp. nov. isolated from plateau pika (Ochotona curzoniae) in the Qinghai-Tibet plateau of China.</title>
        <authorList>
            <person name="Tian Z."/>
        </authorList>
    </citation>
    <scope>NUCLEOTIDE SEQUENCE [LARGE SCALE GENOMIC DNA]</scope>
    <source>
        <strain evidence="12 13">JCM 19765</strain>
    </source>
</reference>
<evidence type="ECO:0000256" key="5">
    <source>
        <dbReference type="ARBA" id="ARBA00022683"/>
    </source>
</evidence>
<dbReference type="PANTHER" id="PTHR30009:SF4">
    <property type="entry name" value="PTS SYSTEM N-ACETYLGLUCOSAMINE-SPECIFIC EIICBA COMPONENT"/>
    <property type="match status" value="1"/>
</dbReference>
<evidence type="ECO:0000256" key="10">
    <source>
        <dbReference type="SAM" id="Phobius"/>
    </source>
</evidence>
<keyword evidence="8 10" id="KW-0472">Membrane</keyword>
<evidence type="ECO:0000259" key="11">
    <source>
        <dbReference type="PROSITE" id="PS51103"/>
    </source>
</evidence>
<keyword evidence="3" id="KW-1003">Cell membrane</keyword>
<evidence type="ECO:0000256" key="7">
    <source>
        <dbReference type="ARBA" id="ARBA00022989"/>
    </source>
</evidence>
<keyword evidence="5" id="KW-0598">Phosphotransferase system</keyword>
<organism evidence="12 13">
    <name type="scientific">Georgenia subflava</name>
    <dbReference type="NCBI Taxonomy" id="1622177"/>
    <lineage>
        <taxon>Bacteria</taxon>
        <taxon>Bacillati</taxon>
        <taxon>Actinomycetota</taxon>
        <taxon>Actinomycetes</taxon>
        <taxon>Micrococcales</taxon>
        <taxon>Bogoriellaceae</taxon>
        <taxon>Georgenia</taxon>
    </lineage>
</organism>
<evidence type="ECO:0000256" key="9">
    <source>
        <dbReference type="SAM" id="MobiDB-lite"/>
    </source>
</evidence>
<feature type="transmembrane region" description="Helical" evidence="10">
    <location>
        <begin position="29"/>
        <end position="46"/>
    </location>
</feature>
<protein>
    <submittedName>
        <fullName evidence="12">PTS N-acetylglucosamine transporter subunit IIBC</fullName>
    </submittedName>
</protein>
<evidence type="ECO:0000256" key="4">
    <source>
        <dbReference type="ARBA" id="ARBA00022597"/>
    </source>
</evidence>
<evidence type="ECO:0000313" key="12">
    <source>
        <dbReference type="EMBL" id="MPV39018.1"/>
    </source>
</evidence>
<keyword evidence="7 10" id="KW-1133">Transmembrane helix</keyword>
<keyword evidence="6 10" id="KW-0812">Transmembrane</keyword>
<name>A0A6N7EPH2_9MICO</name>
<keyword evidence="4" id="KW-0762">Sugar transport</keyword>
<feature type="transmembrane region" description="Helical" evidence="10">
    <location>
        <begin position="134"/>
        <end position="153"/>
    </location>
</feature>
<dbReference type="GO" id="GO:0009401">
    <property type="term" value="P:phosphoenolpyruvate-dependent sugar phosphotransferase system"/>
    <property type="evidence" value="ECO:0007669"/>
    <property type="project" value="UniProtKB-KW"/>
</dbReference>
<feature type="transmembrane region" description="Helical" evidence="10">
    <location>
        <begin position="103"/>
        <end position="122"/>
    </location>
</feature>
<proteinExistence type="predicted"/>
<evidence type="ECO:0000256" key="3">
    <source>
        <dbReference type="ARBA" id="ARBA00022475"/>
    </source>
</evidence>
<dbReference type="EMBL" id="WHPC01000141">
    <property type="protein sequence ID" value="MPV39018.1"/>
    <property type="molecule type" value="Genomic_DNA"/>
</dbReference>
<evidence type="ECO:0000256" key="8">
    <source>
        <dbReference type="ARBA" id="ARBA00023136"/>
    </source>
</evidence>
<feature type="transmembrane region" description="Helical" evidence="10">
    <location>
        <begin position="173"/>
        <end position="196"/>
    </location>
</feature>
<sequence>MTTAAATGTARQKRHIPGFAQAQRVGRSLMLPIAVLPAAGLLLRFGQPDMLGSEGVSSWNGMGWMQPVADVLAAAGNAVFGNLPIIFALGVAIGFARKSDGSTALAGIVGYLTFAAVLDALAPYFGAGAEGEETINYGVLGGITIGIIAAVLWQRYYRTKLPPYLAFFGGRRLVPIITAFVAVIVAVLFALVYPAFNYVIGGFGEWVTDEGNTVIGGFVFGTVNRLLIPFGLHHLLNNLPWFQFGEFTNPDTGQVAQGDIFRFFAGDPTAGTFMTGFFPIMMFALPAAALAIWRHAKPERRKVTGGIMVSVALTAFLTGITEPLEYAFAYVAFPLYVVHAVLTGTSLALVNWLDLHHGFTFSAGAIDYLLNFGIATGPIWIIPIGLGYAAIYYLIFSFAIKRWNLRTPGREEDGDVGSGAPSVFDEAQEAAAVSTGKRATDAEAPASRRPDPAGAIAEDVSKAAPEQRRDRPEPGDATDHHGRVETTDPSIYDDPARATGKAYEERRRDREKGDGTTPA</sequence>
<feature type="transmembrane region" description="Helical" evidence="10">
    <location>
        <begin position="71"/>
        <end position="96"/>
    </location>
</feature>
<dbReference type="PANTHER" id="PTHR30009">
    <property type="entry name" value="CYTOCHROME C-TYPE SYNTHESIS PROTEIN AND PTS TRANSMEMBRANE COMPONENT"/>
    <property type="match status" value="1"/>
</dbReference>
<feature type="transmembrane region" description="Helical" evidence="10">
    <location>
        <begin position="327"/>
        <end position="350"/>
    </location>
</feature>
<feature type="compositionally biased region" description="Basic and acidic residues" evidence="9">
    <location>
        <begin position="502"/>
        <end position="519"/>
    </location>
</feature>
<evidence type="ECO:0000256" key="6">
    <source>
        <dbReference type="ARBA" id="ARBA00022692"/>
    </source>
</evidence>
<feature type="compositionally biased region" description="Basic and acidic residues" evidence="9">
    <location>
        <begin position="459"/>
        <end position="486"/>
    </location>
</feature>
<dbReference type="AlphaFoldDB" id="A0A6N7EPH2"/>
<feature type="compositionally biased region" description="Basic and acidic residues" evidence="9">
    <location>
        <begin position="438"/>
        <end position="451"/>
    </location>
</feature>
<accession>A0A6N7EPH2</accession>
<evidence type="ECO:0000256" key="2">
    <source>
        <dbReference type="ARBA" id="ARBA00022448"/>
    </source>
</evidence>
<gene>
    <name evidence="12" type="ORF">GB881_18610</name>
</gene>
<dbReference type="InterPro" id="IPR050429">
    <property type="entry name" value="PTS_Glucose_EIICBA"/>
</dbReference>
<evidence type="ECO:0000313" key="13">
    <source>
        <dbReference type="Proteomes" id="UP000437709"/>
    </source>
</evidence>
<feature type="domain" description="PTS EIIC type-1" evidence="11">
    <location>
        <begin position="16"/>
        <end position="412"/>
    </location>
</feature>
<dbReference type="GO" id="GO:0015764">
    <property type="term" value="P:N-acetylglucosamine transport"/>
    <property type="evidence" value="ECO:0007669"/>
    <property type="project" value="TreeGrafter"/>
</dbReference>
<dbReference type="GO" id="GO:0005886">
    <property type="term" value="C:plasma membrane"/>
    <property type="evidence" value="ECO:0007669"/>
    <property type="project" value="UniProtKB-SubCell"/>
</dbReference>
<dbReference type="InterPro" id="IPR013013">
    <property type="entry name" value="PTS_EIIC_1"/>
</dbReference>
<keyword evidence="13" id="KW-1185">Reference proteome</keyword>
<feature type="transmembrane region" description="Helical" evidence="10">
    <location>
        <begin position="273"/>
        <end position="293"/>
    </location>
</feature>
<dbReference type="OrthoDB" id="9797715at2"/>
<dbReference type="RefSeq" id="WP_152194930.1">
    <property type="nucleotide sequence ID" value="NZ_VUKD01000002.1"/>
</dbReference>
<dbReference type="PROSITE" id="PS51103">
    <property type="entry name" value="PTS_EIIC_TYPE_1"/>
    <property type="match status" value="1"/>
</dbReference>
<dbReference type="Proteomes" id="UP000437709">
    <property type="component" value="Unassembled WGS sequence"/>
</dbReference>
<keyword evidence="2" id="KW-0813">Transport</keyword>
<dbReference type="GO" id="GO:0090563">
    <property type="term" value="F:protein-phosphocysteine-sugar phosphotransferase activity"/>
    <property type="evidence" value="ECO:0007669"/>
    <property type="project" value="TreeGrafter"/>
</dbReference>
<feature type="region of interest" description="Disordered" evidence="9">
    <location>
        <begin position="427"/>
        <end position="519"/>
    </location>
</feature>
<comment type="caution">
    <text evidence="12">The sequence shown here is derived from an EMBL/GenBank/DDBJ whole genome shotgun (WGS) entry which is preliminary data.</text>
</comment>
<evidence type="ECO:0000256" key="1">
    <source>
        <dbReference type="ARBA" id="ARBA00004651"/>
    </source>
</evidence>
<dbReference type="InterPro" id="IPR003352">
    <property type="entry name" value="PTS_EIIC"/>
</dbReference>
<comment type="subcellular location">
    <subcellularLocation>
        <location evidence="1">Cell membrane</location>
        <topology evidence="1">Multi-pass membrane protein</topology>
    </subcellularLocation>
</comment>